<keyword evidence="2" id="KW-1185">Reference proteome</keyword>
<name>A0A3Q3MSN4_9TELE</name>
<dbReference type="InterPro" id="IPR036397">
    <property type="entry name" value="RNaseH_sf"/>
</dbReference>
<evidence type="ECO:0000313" key="2">
    <source>
        <dbReference type="Proteomes" id="UP000261640"/>
    </source>
</evidence>
<organism evidence="1 2">
    <name type="scientific">Mastacembelus armatus</name>
    <name type="common">zig-zag eel</name>
    <dbReference type="NCBI Taxonomy" id="205130"/>
    <lineage>
        <taxon>Eukaryota</taxon>
        <taxon>Metazoa</taxon>
        <taxon>Chordata</taxon>
        <taxon>Craniata</taxon>
        <taxon>Vertebrata</taxon>
        <taxon>Euteleostomi</taxon>
        <taxon>Actinopterygii</taxon>
        <taxon>Neopterygii</taxon>
        <taxon>Teleostei</taxon>
        <taxon>Neoteleostei</taxon>
        <taxon>Acanthomorphata</taxon>
        <taxon>Anabantaria</taxon>
        <taxon>Synbranchiformes</taxon>
        <taxon>Mastacembelidae</taxon>
        <taxon>Mastacembelus</taxon>
    </lineage>
</organism>
<evidence type="ECO:0000313" key="1">
    <source>
        <dbReference type="Ensembl" id="ENSMAMP00000025816.2"/>
    </source>
</evidence>
<accession>A0A3Q3MSN4</accession>
<dbReference type="GO" id="GO:0003676">
    <property type="term" value="F:nucleic acid binding"/>
    <property type="evidence" value="ECO:0007669"/>
    <property type="project" value="InterPro"/>
</dbReference>
<protein>
    <submittedName>
        <fullName evidence="1">Uncharacterized protein</fullName>
    </submittedName>
</protein>
<sequence>MKLLFITSLFSTIPTVKHGDGSIRLWVCFSAAGTGSLVGVEGKLNGAKSRGILNENLFSSSQDLRLG</sequence>
<dbReference type="Proteomes" id="UP000261640">
    <property type="component" value="Unplaced"/>
</dbReference>
<dbReference type="GeneTree" id="ENSGT01120000272049"/>
<dbReference type="InParanoid" id="A0A3Q3MSN4"/>
<proteinExistence type="predicted"/>
<dbReference type="AlphaFoldDB" id="A0A3Q3MSN4"/>
<reference evidence="1" key="2">
    <citation type="submission" date="2025-09" db="UniProtKB">
        <authorList>
            <consortium name="Ensembl"/>
        </authorList>
    </citation>
    <scope>IDENTIFICATION</scope>
</reference>
<reference evidence="1" key="1">
    <citation type="submission" date="2025-08" db="UniProtKB">
        <authorList>
            <consortium name="Ensembl"/>
        </authorList>
    </citation>
    <scope>IDENTIFICATION</scope>
</reference>
<dbReference type="Gene3D" id="3.30.420.10">
    <property type="entry name" value="Ribonuclease H-like superfamily/Ribonuclease H"/>
    <property type="match status" value="1"/>
</dbReference>
<dbReference type="Ensembl" id="ENSMAMT00000026478.2">
    <property type="protein sequence ID" value="ENSMAMP00000025816.2"/>
    <property type="gene ID" value="ENSMAMG00000017336.2"/>
</dbReference>